<dbReference type="NCBIfam" id="NF033855">
    <property type="entry name" value="tRNA_MNMC2"/>
    <property type="match status" value="1"/>
</dbReference>
<proteinExistence type="inferred from homology"/>
<comment type="catalytic activity">
    <reaction evidence="10">
        <text>5-aminomethyl-2-thiouridine(34) in tRNA + S-adenosyl-L-methionine = 5-methylaminomethyl-2-thiouridine(34) in tRNA + S-adenosyl-L-homocysteine + H(+)</text>
        <dbReference type="Rhea" id="RHEA:19569"/>
        <dbReference type="Rhea" id="RHEA-COMP:10195"/>
        <dbReference type="Rhea" id="RHEA-COMP:10197"/>
        <dbReference type="ChEBI" id="CHEBI:15378"/>
        <dbReference type="ChEBI" id="CHEBI:57856"/>
        <dbReference type="ChEBI" id="CHEBI:59789"/>
        <dbReference type="ChEBI" id="CHEBI:74454"/>
        <dbReference type="ChEBI" id="CHEBI:74455"/>
        <dbReference type="EC" id="2.1.1.61"/>
    </reaction>
</comment>
<comment type="similarity">
    <text evidence="10">In the N-terminal section; belongs to the methyltransferase superfamily. tRNA (mnm(5)s(2)U34)-methyltransferase family.</text>
</comment>
<dbReference type="NCBIfam" id="TIGR03197">
    <property type="entry name" value="MnmC_Cterm"/>
    <property type="match status" value="1"/>
</dbReference>
<evidence type="ECO:0000256" key="7">
    <source>
        <dbReference type="ARBA" id="ARBA00022827"/>
    </source>
</evidence>
<keyword evidence="4 10" id="KW-0808">Transferase</keyword>
<evidence type="ECO:0000256" key="2">
    <source>
        <dbReference type="ARBA" id="ARBA00022603"/>
    </source>
</evidence>
<gene>
    <name evidence="13" type="primary">mnmD</name>
    <name evidence="10" type="synonym">mnmC</name>
    <name evidence="13" type="ORF">ACFOY1_16305</name>
</gene>
<dbReference type="Proteomes" id="UP001595848">
    <property type="component" value="Unassembled WGS sequence"/>
</dbReference>
<keyword evidence="5 10" id="KW-0949">S-adenosyl-L-methionine</keyword>
<keyword evidence="9 10" id="KW-0511">Multifunctional enzyme</keyword>
<feature type="region of interest" description="FAD-dependent cmnm(5)s(2)U34 oxidoreductase" evidence="10">
    <location>
        <begin position="255"/>
        <end position="620"/>
    </location>
</feature>
<dbReference type="InterPro" id="IPR008471">
    <property type="entry name" value="MnmC-like_methylTransf"/>
</dbReference>
<keyword evidence="6 10" id="KW-0819">tRNA processing</keyword>
<sequence length="620" mass="66068">MSFEPLVPAVLAYDEAGTPVSERYGDVYHAEMGALAQAEHVFLRGNGLPQRWRGRDVFTVCETGFGLGQNFLALWRAWHEDGLRPARLHVVSFEAHPFARADLQRALLPRLPAELQALARRLIEAWPPLLPGLHRLEFEGGAVTLTLAFGKIEKLARQVDARVDAYFLDGFAPRKNPEMWTPRLFGQMVRMANPGATAASWCCAGSVRRDLAAAGFLVSRVPGFGRKREMMTAVLRPNLYRDRTPLCQRVPVLVVGGGLAGAGMAHALALRGHAVTVCDPAFAAGPGSSHRGHAAAALTPLISRDDDPRARLSRAGAARALQRWQPLPEEARPLRCGTFEPCADAAHAEMRRTALAGLDFPRDWVEWLDAPEAGRRAGLALPRGGVFFHDGQLLRPPLLIEALLDHAAIRRLPVSVGRLEPLPAGGWRALDSAGRELGRAPVAVLASAMGVPALLRQLPQAAPLLRPRAMHAVAGQVDYYALPAGLAPRVILAGDGYCLPAAGGINVAGSTYVPNASSCAASAEGSREIRDKLGVLLDTSGESLAGLRHPAGGWGGWRAVAAGRMPLIGTVAALPGLWLACAYGSRGLTWSALAGDVVAATLNGEPLPVERDLLGAITVR</sequence>
<evidence type="ECO:0000259" key="11">
    <source>
        <dbReference type="Pfam" id="PF01266"/>
    </source>
</evidence>
<keyword evidence="3 10" id="KW-0285">Flavoprotein</keyword>
<organism evidence="13 14">
    <name type="scientific">Candidimonas humi</name>
    <dbReference type="NCBI Taxonomy" id="683355"/>
    <lineage>
        <taxon>Bacteria</taxon>
        <taxon>Pseudomonadati</taxon>
        <taxon>Pseudomonadota</taxon>
        <taxon>Betaproteobacteria</taxon>
        <taxon>Burkholderiales</taxon>
        <taxon>Alcaligenaceae</taxon>
        <taxon>Candidimonas</taxon>
    </lineage>
</organism>
<dbReference type="PANTHER" id="PTHR39963:SF1">
    <property type="entry name" value="MNMC-LIKE METHYLTRANSFERASE DOMAIN-CONTAINING PROTEIN"/>
    <property type="match status" value="1"/>
</dbReference>
<dbReference type="InterPro" id="IPR023032">
    <property type="entry name" value="tRNA_MAMT_biosynth_bifunc_MnmC"/>
</dbReference>
<evidence type="ECO:0000313" key="14">
    <source>
        <dbReference type="Proteomes" id="UP001595848"/>
    </source>
</evidence>
<dbReference type="Pfam" id="PF05430">
    <property type="entry name" value="Methyltransf_30"/>
    <property type="match status" value="1"/>
</dbReference>
<comment type="function">
    <text evidence="10">Catalyzes the last two steps in the biosynthesis of 5-methylaminomethyl-2-thiouridine (mnm(5)s(2)U) at the wobble position (U34) in tRNA. Catalyzes the FAD-dependent demodification of cmnm(5)s(2)U34 to nm(5)s(2)U34, followed by the transfer of a methyl group from S-adenosyl-L-methionine to nm(5)s(2)U34, to form mnm(5)s(2)U34.</text>
</comment>
<keyword evidence="2 10" id="KW-0489">Methyltransferase</keyword>
<accession>A0ABV8P3C1</accession>
<dbReference type="EC" id="1.5.-.-" evidence="10"/>
<keyword evidence="1 10" id="KW-0963">Cytoplasm</keyword>
<dbReference type="RefSeq" id="WP_217965997.1">
    <property type="nucleotide sequence ID" value="NZ_JAHTBN010000009.1"/>
</dbReference>
<evidence type="ECO:0000256" key="8">
    <source>
        <dbReference type="ARBA" id="ARBA00023002"/>
    </source>
</evidence>
<reference evidence="14" key="1">
    <citation type="journal article" date="2019" name="Int. J. Syst. Evol. Microbiol.">
        <title>The Global Catalogue of Microorganisms (GCM) 10K type strain sequencing project: providing services to taxonomists for standard genome sequencing and annotation.</title>
        <authorList>
            <consortium name="The Broad Institute Genomics Platform"/>
            <consortium name="The Broad Institute Genome Sequencing Center for Infectious Disease"/>
            <person name="Wu L."/>
            <person name="Ma J."/>
        </authorList>
    </citation>
    <scope>NUCLEOTIDE SEQUENCE [LARGE SCALE GENOMIC DNA]</scope>
    <source>
        <strain evidence="14">LMG 24813</strain>
    </source>
</reference>
<dbReference type="InterPro" id="IPR047785">
    <property type="entry name" value="tRNA_MNMC2"/>
</dbReference>
<comment type="caution">
    <text evidence="13">The sequence shown here is derived from an EMBL/GenBank/DDBJ whole genome shotgun (WGS) entry which is preliminary data.</text>
</comment>
<evidence type="ECO:0000256" key="6">
    <source>
        <dbReference type="ARBA" id="ARBA00022694"/>
    </source>
</evidence>
<dbReference type="HAMAP" id="MF_01102">
    <property type="entry name" value="MnmC"/>
    <property type="match status" value="1"/>
</dbReference>
<comment type="subcellular location">
    <subcellularLocation>
        <location evidence="10">Cytoplasm</location>
    </subcellularLocation>
</comment>
<evidence type="ECO:0000256" key="4">
    <source>
        <dbReference type="ARBA" id="ARBA00022679"/>
    </source>
</evidence>
<feature type="region of interest" description="tRNA (mnm(5)s(2)U34)-methyltransferase" evidence="10">
    <location>
        <begin position="1"/>
        <end position="236"/>
    </location>
</feature>
<protein>
    <recommendedName>
        <fullName evidence="10">tRNA 5-methylaminomethyl-2-thiouridine biosynthesis bifunctional protein MnmC</fullName>
        <shortName evidence="10">tRNA mnm(5)s(2)U biosynthesis bifunctional protein</shortName>
    </recommendedName>
    <domain>
        <recommendedName>
            <fullName evidence="10">tRNA (mnm(5)s(2)U34)-methyltransferase</fullName>
            <ecNumber evidence="10">2.1.1.61</ecNumber>
        </recommendedName>
    </domain>
    <domain>
        <recommendedName>
            <fullName evidence="10">FAD-dependent cmnm(5)s(2)U34 oxidoreductase</fullName>
            <ecNumber evidence="10">1.5.-.-</ecNumber>
        </recommendedName>
    </domain>
</protein>
<keyword evidence="7 10" id="KW-0274">FAD</keyword>
<evidence type="ECO:0000256" key="3">
    <source>
        <dbReference type="ARBA" id="ARBA00022630"/>
    </source>
</evidence>
<feature type="domain" description="MnmC-like methyltransferase" evidence="12">
    <location>
        <begin position="114"/>
        <end position="235"/>
    </location>
</feature>
<keyword evidence="8 10" id="KW-0560">Oxidoreductase</keyword>
<evidence type="ECO:0000256" key="10">
    <source>
        <dbReference type="HAMAP-Rule" id="MF_01102"/>
    </source>
</evidence>
<dbReference type="InterPro" id="IPR006076">
    <property type="entry name" value="FAD-dep_OxRdtase"/>
</dbReference>
<dbReference type="PANTHER" id="PTHR39963">
    <property type="entry name" value="SLL0983 PROTEIN"/>
    <property type="match status" value="1"/>
</dbReference>
<evidence type="ECO:0000256" key="1">
    <source>
        <dbReference type="ARBA" id="ARBA00022490"/>
    </source>
</evidence>
<dbReference type="EC" id="2.1.1.61" evidence="10"/>
<evidence type="ECO:0000256" key="9">
    <source>
        <dbReference type="ARBA" id="ARBA00023268"/>
    </source>
</evidence>
<feature type="domain" description="FAD dependent oxidoreductase" evidence="11">
    <location>
        <begin position="252"/>
        <end position="600"/>
    </location>
</feature>
<dbReference type="EMBL" id="JBHSBV010000005">
    <property type="protein sequence ID" value="MFC4202518.1"/>
    <property type="molecule type" value="Genomic_DNA"/>
</dbReference>
<dbReference type="Pfam" id="PF01266">
    <property type="entry name" value="DAO"/>
    <property type="match status" value="1"/>
</dbReference>
<evidence type="ECO:0000313" key="13">
    <source>
        <dbReference type="EMBL" id="MFC4202518.1"/>
    </source>
</evidence>
<keyword evidence="14" id="KW-1185">Reference proteome</keyword>
<name>A0ABV8P3C1_9BURK</name>
<comment type="cofactor">
    <cofactor evidence="10">
        <name>FAD</name>
        <dbReference type="ChEBI" id="CHEBI:57692"/>
    </cofactor>
</comment>
<evidence type="ECO:0000259" key="12">
    <source>
        <dbReference type="Pfam" id="PF05430"/>
    </source>
</evidence>
<comment type="similarity">
    <text evidence="10">In the C-terminal section; belongs to the DAO family.</text>
</comment>
<evidence type="ECO:0000256" key="5">
    <source>
        <dbReference type="ARBA" id="ARBA00022691"/>
    </source>
</evidence>
<dbReference type="InterPro" id="IPR017610">
    <property type="entry name" value="tRNA_S-uridine_synth_MnmC_C"/>
</dbReference>